<name>A0A0E9V9C7_ANGAN</name>
<reference evidence="1" key="1">
    <citation type="submission" date="2014-11" db="EMBL/GenBank/DDBJ databases">
        <authorList>
            <person name="Amaro Gonzalez C."/>
        </authorList>
    </citation>
    <scope>NUCLEOTIDE SEQUENCE</scope>
</reference>
<sequence length="12" mass="1231">MIRTATPGAEGQ</sequence>
<organism evidence="1">
    <name type="scientific">Anguilla anguilla</name>
    <name type="common">European freshwater eel</name>
    <name type="synonym">Muraena anguilla</name>
    <dbReference type="NCBI Taxonomy" id="7936"/>
    <lineage>
        <taxon>Eukaryota</taxon>
        <taxon>Metazoa</taxon>
        <taxon>Chordata</taxon>
        <taxon>Craniata</taxon>
        <taxon>Vertebrata</taxon>
        <taxon>Euteleostomi</taxon>
        <taxon>Actinopterygii</taxon>
        <taxon>Neopterygii</taxon>
        <taxon>Teleostei</taxon>
        <taxon>Anguilliformes</taxon>
        <taxon>Anguillidae</taxon>
        <taxon>Anguilla</taxon>
    </lineage>
</organism>
<evidence type="ECO:0000313" key="1">
    <source>
        <dbReference type="EMBL" id="JAH74719.1"/>
    </source>
</evidence>
<dbReference type="EMBL" id="GBXM01033858">
    <property type="protein sequence ID" value="JAH74719.1"/>
    <property type="molecule type" value="Transcribed_RNA"/>
</dbReference>
<proteinExistence type="predicted"/>
<accession>A0A0E9V9C7</accession>
<reference evidence="1" key="2">
    <citation type="journal article" date="2015" name="Fish Shellfish Immunol.">
        <title>Early steps in the European eel (Anguilla anguilla)-Vibrio vulnificus interaction in the gills: Role of the RtxA13 toxin.</title>
        <authorList>
            <person name="Callol A."/>
            <person name="Pajuelo D."/>
            <person name="Ebbesson L."/>
            <person name="Teles M."/>
            <person name="MacKenzie S."/>
            <person name="Amaro C."/>
        </authorList>
    </citation>
    <scope>NUCLEOTIDE SEQUENCE</scope>
</reference>
<protein>
    <submittedName>
        <fullName evidence="1">Uncharacterized protein</fullName>
    </submittedName>
</protein>